<dbReference type="GO" id="GO:0015074">
    <property type="term" value="P:DNA integration"/>
    <property type="evidence" value="ECO:0007669"/>
    <property type="project" value="UniProtKB-KW"/>
</dbReference>
<evidence type="ECO:0000256" key="2">
    <source>
        <dbReference type="ARBA" id="ARBA00023125"/>
    </source>
</evidence>
<dbReference type="InterPro" id="IPR044068">
    <property type="entry name" value="CB"/>
</dbReference>
<name>X1P2S2_9ZZZZ</name>
<dbReference type="Gene3D" id="1.10.150.130">
    <property type="match status" value="1"/>
</dbReference>
<keyword evidence="3" id="KW-0233">DNA recombination</keyword>
<dbReference type="PROSITE" id="PS51898">
    <property type="entry name" value="TYR_RECOMBINASE"/>
    <property type="match status" value="1"/>
</dbReference>
<proteinExistence type="predicted"/>
<evidence type="ECO:0000259" key="5">
    <source>
        <dbReference type="PROSITE" id="PS51900"/>
    </source>
</evidence>
<evidence type="ECO:0000256" key="3">
    <source>
        <dbReference type="ARBA" id="ARBA00023172"/>
    </source>
</evidence>
<dbReference type="GO" id="GO:0006310">
    <property type="term" value="P:DNA recombination"/>
    <property type="evidence" value="ECO:0007669"/>
    <property type="project" value="UniProtKB-KW"/>
</dbReference>
<dbReference type="AlphaFoldDB" id="X1P2S2"/>
<dbReference type="PROSITE" id="PS51900">
    <property type="entry name" value="CB"/>
    <property type="match status" value="1"/>
</dbReference>
<dbReference type="SUPFAM" id="SSF56349">
    <property type="entry name" value="DNA breaking-rejoining enzymes"/>
    <property type="match status" value="1"/>
</dbReference>
<keyword evidence="1" id="KW-0229">DNA integration</keyword>
<dbReference type="EMBL" id="BARV01034745">
    <property type="protein sequence ID" value="GAI50158.1"/>
    <property type="molecule type" value="Genomic_DNA"/>
</dbReference>
<feature type="domain" description="Core-binding (CB)" evidence="5">
    <location>
        <begin position="82"/>
        <end position="165"/>
    </location>
</feature>
<evidence type="ECO:0000256" key="1">
    <source>
        <dbReference type="ARBA" id="ARBA00022908"/>
    </source>
</evidence>
<dbReference type="Pfam" id="PF13495">
    <property type="entry name" value="Phage_int_SAM_4"/>
    <property type="match status" value="1"/>
</dbReference>
<reference evidence="6" key="1">
    <citation type="journal article" date="2014" name="Front. Microbiol.">
        <title>High frequency of phylogenetically diverse reductive dehalogenase-homologous genes in deep subseafloor sedimentary metagenomes.</title>
        <authorList>
            <person name="Kawai M."/>
            <person name="Futagami T."/>
            <person name="Toyoda A."/>
            <person name="Takaki Y."/>
            <person name="Nishi S."/>
            <person name="Hori S."/>
            <person name="Arai W."/>
            <person name="Tsubouchi T."/>
            <person name="Morono Y."/>
            <person name="Uchiyama I."/>
            <person name="Ito T."/>
            <person name="Fujiyama A."/>
            <person name="Inagaki F."/>
            <person name="Takami H."/>
        </authorList>
    </citation>
    <scope>NUCLEOTIDE SEQUENCE</scope>
    <source>
        <strain evidence="6">Expedition CK06-06</strain>
    </source>
</reference>
<keyword evidence="2" id="KW-0238">DNA-binding</keyword>
<protein>
    <recommendedName>
        <fullName evidence="7">Tyr recombinase domain-containing protein</fullName>
    </recommendedName>
</protein>
<organism evidence="6">
    <name type="scientific">marine sediment metagenome</name>
    <dbReference type="NCBI Taxonomy" id="412755"/>
    <lineage>
        <taxon>unclassified sequences</taxon>
        <taxon>metagenomes</taxon>
        <taxon>ecological metagenomes</taxon>
    </lineage>
</organism>
<dbReference type="InterPro" id="IPR010998">
    <property type="entry name" value="Integrase_recombinase_N"/>
</dbReference>
<feature type="non-terminal residue" evidence="6">
    <location>
        <position position="1"/>
    </location>
</feature>
<sequence length="241" mass="27868">ELEKEVRKLKGIKWSQPNHLWYIPLIREQYEKAKSFIEGKLAFDLRPLQAYLQQRKVAVAVVPTKKVTRAKTQLLLDYPLNPENLAAFENYLRLLKLKGYSGSTIQTYCGAFHYLLRLLGAVCVSTLTKEHVQAYLLWLLEKRGYSYANLHTTVNALKFHFEAVEGRGREFYDLPRPKKKLKLPSIMSEEEMIGLIQKTENLKHRALLMTAYSAGFRVSELVALKLKDVDSGRMLMHVREG</sequence>
<dbReference type="GO" id="GO:0003677">
    <property type="term" value="F:DNA binding"/>
    <property type="evidence" value="ECO:0007669"/>
    <property type="project" value="UniProtKB-KW"/>
</dbReference>
<evidence type="ECO:0000313" key="6">
    <source>
        <dbReference type="EMBL" id="GAI50158.1"/>
    </source>
</evidence>
<evidence type="ECO:0008006" key="7">
    <source>
        <dbReference type="Google" id="ProtNLM"/>
    </source>
</evidence>
<comment type="caution">
    <text evidence="6">The sequence shown here is derived from an EMBL/GenBank/DDBJ whole genome shotgun (WGS) entry which is preliminary data.</text>
</comment>
<feature type="domain" description="Tyr recombinase" evidence="4">
    <location>
        <begin position="182"/>
        <end position="241"/>
    </location>
</feature>
<dbReference type="Gene3D" id="1.10.443.10">
    <property type="entry name" value="Intergrase catalytic core"/>
    <property type="match status" value="1"/>
</dbReference>
<dbReference type="InterPro" id="IPR011010">
    <property type="entry name" value="DNA_brk_join_enz"/>
</dbReference>
<dbReference type="InterPro" id="IPR013762">
    <property type="entry name" value="Integrase-like_cat_sf"/>
</dbReference>
<accession>X1P2S2</accession>
<feature type="non-terminal residue" evidence="6">
    <location>
        <position position="241"/>
    </location>
</feature>
<dbReference type="InterPro" id="IPR002104">
    <property type="entry name" value="Integrase_catalytic"/>
</dbReference>
<dbReference type="InterPro" id="IPR004107">
    <property type="entry name" value="Integrase_SAM-like_N"/>
</dbReference>
<evidence type="ECO:0000259" key="4">
    <source>
        <dbReference type="PROSITE" id="PS51898"/>
    </source>
</evidence>
<gene>
    <name evidence="6" type="ORF">S06H3_54344</name>
</gene>